<dbReference type="InterPro" id="IPR051044">
    <property type="entry name" value="MAG_DAG_Lipase"/>
</dbReference>
<dbReference type="Gene3D" id="3.40.50.1820">
    <property type="entry name" value="alpha/beta hydrolase"/>
    <property type="match status" value="1"/>
</dbReference>
<organism evidence="2 3">
    <name type="scientific">Corynebacterium spheniscorum</name>
    <dbReference type="NCBI Taxonomy" id="185761"/>
    <lineage>
        <taxon>Bacteria</taxon>
        <taxon>Bacillati</taxon>
        <taxon>Actinomycetota</taxon>
        <taxon>Actinomycetes</taxon>
        <taxon>Mycobacteriales</taxon>
        <taxon>Corynebacteriaceae</taxon>
        <taxon>Corynebacterium</taxon>
    </lineage>
</organism>
<keyword evidence="2" id="KW-0378">Hydrolase</keyword>
<dbReference type="AlphaFoldDB" id="A0A1I2RF19"/>
<accession>A0A1I2RF19</accession>
<dbReference type="Proteomes" id="UP000199065">
    <property type="component" value="Unassembled WGS sequence"/>
</dbReference>
<evidence type="ECO:0000313" key="2">
    <source>
        <dbReference type="EMBL" id="SFG36356.1"/>
    </source>
</evidence>
<dbReference type="InterPro" id="IPR022742">
    <property type="entry name" value="Hydrolase_4"/>
</dbReference>
<dbReference type="STRING" id="185761.SAMN05660282_00658"/>
<dbReference type="GO" id="GO:0016787">
    <property type="term" value="F:hydrolase activity"/>
    <property type="evidence" value="ECO:0007669"/>
    <property type="project" value="UniProtKB-KW"/>
</dbReference>
<dbReference type="InterPro" id="IPR029058">
    <property type="entry name" value="AB_hydrolase_fold"/>
</dbReference>
<proteinExistence type="predicted"/>
<dbReference type="EMBL" id="FOPJ01000003">
    <property type="protein sequence ID" value="SFG36356.1"/>
    <property type="molecule type" value="Genomic_DNA"/>
</dbReference>
<evidence type="ECO:0000259" key="1">
    <source>
        <dbReference type="Pfam" id="PF12146"/>
    </source>
</evidence>
<dbReference type="Pfam" id="PF12146">
    <property type="entry name" value="Hydrolase_4"/>
    <property type="match status" value="1"/>
</dbReference>
<protein>
    <submittedName>
        <fullName evidence="2">Lysophospholipase, alpha-beta hydrolase superfamily</fullName>
    </submittedName>
</protein>
<dbReference type="SUPFAM" id="SSF53474">
    <property type="entry name" value="alpha/beta-Hydrolases"/>
    <property type="match status" value="1"/>
</dbReference>
<gene>
    <name evidence="2" type="ORF">SAMN05660282_00658</name>
</gene>
<dbReference type="PANTHER" id="PTHR11614">
    <property type="entry name" value="PHOSPHOLIPASE-RELATED"/>
    <property type="match status" value="1"/>
</dbReference>
<feature type="domain" description="Serine aminopeptidase S33" evidence="1">
    <location>
        <begin position="90"/>
        <end position="224"/>
    </location>
</feature>
<evidence type="ECO:0000313" key="3">
    <source>
        <dbReference type="Proteomes" id="UP000199065"/>
    </source>
</evidence>
<name>A0A1I2RF19_9CORY</name>
<keyword evidence="3" id="KW-1185">Reference proteome</keyword>
<reference evidence="2 3" key="1">
    <citation type="submission" date="2016-10" db="EMBL/GenBank/DDBJ databases">
        <authorList>
            <person name="de Groot N.N."/>
        </authorList>
    </citation>
    <scope>NUCLEOTIDE SEQUENCE [LARGE SCALE GENOMIC DNA]</scope>
    <source>
        <strain>J11</strain>
        <strain evidence="3">PG 39</strain>
    </source>
</reference>
<sequence>MGSWGVGVWWRGVAVGLALRAVRRVSVGGHSPTTVGSMTHDAARKPITWHPDMLGEDFENMTLELGRDPDGEGQIVATLVRYKPAIEKPRAVLYVHGMTDYFFQAHVAEYFATRDIATYAVDLRKCGRSHREGQRWHYSPDFRQYFKELTTALSIVGEMYGDVTVLAHSTGGLIAPVWVSHLQETGAPEAALIKRVVLNSPWLDMMYPKVLLNTLGPVAKLLAKRRPLMPAPGGNLGVYGQALHRECNGEWDFDLTMKPIQGHEKYFGWLGAVLEFQDLVGAGKVNCRVPVLTMCSSQSLLYRRRYTPAVKEADTVLDVRQIRERQGLLSDHTELQVIEKGCHDLFLSPRPVRDEAMKVAADWILNTPGGVPERSAAAEE</sequence>